<keyword evidence="2 4" id="KW-0238">DNA-binding</keyword>
<organism evidence="6 7">
    <name type="scientific">Frondihabitans australicus</name>
    <dbReference type="NCBI Taxonomy" id="386892"/>
    <lineage>
        <taxon>Bacteria</taxon>
        <taxon>Bacillati</taxon>
        <taxon>Actinomycetota</taxon>
        <taxon>Actinomycetes</taxon>
        <taxon>Micrococcales</taxon>
        <taxon>Microbacteriaceae</taxon>
        <taxon>Frondihabitans</taxon>
    </lineage>
</organism>
<accession>A0A495IK95</accession>
<reference evidence="6 7" key="1">
    <citation type="submission" date="2018-10" db="EMBL/GenBank/DDBJ databases">
        <title>Sequencing the genomes of 1000 actinobacteria strains.</title>
        <authorList>
            <person name="Klenk H.-P."/>
        </authorList>
    </citation>
    <scope>NUCLEOTIDE SEQUENCE [LARGE SCALE GENOMIC DNA]</scope>
    <source>
        <strain evidence="6 7">DSM 17894</strain>
    </source>
</reference>
<evidence type="ECO:0000256" key="3">
    <source>
        <dbReference type="ARBA" id="ARBA00023163"/>
    </source>
</evidence>
<dbReference type="GO" id="GO:0003700">
    <property type="term" value="F:DNA-binding transcription factor activity"/>
    <property type="evidence" value="ECO:0007669"/>
    <property type="project" value="TreeGrafter"/>
</dbReference>
<dbReference type="PROSITE" id="PS50977">
    <property type="entry name" value="HTH_TETR_2"/>
    <property type="match status" value="1"/>
</dbReference>
<dbReference type="SUPFAM" id="SSF46689">
    <property type="entry name" value="Homeodomain-like"/>
    <property type="match status" value="1"/>
</dbReference>
<dbReference type="InterPro" id="IPR009057">
    <property type="entry name" value="Homeodomain-like_sf"/>
</dbReference>
<dbReference type="Proteomes" id="UP000280008">
    <property type="component" value="Unassembled WGS sequence"/>
</dbReference>
<dbReference type="AlphaFoldDB" id="A0A495IK95"/>
<dbReference type="InterPro" id="IPR004111">
    <property type="entry name" value="Repressor_TetR_C"/>
</dbReference>
<dbReference type="EMBL" id="RBKS01000001">
    <property type="protein sequence ID" value="RKR75848.1"/>
    <property type="molecule type" value="Genomic_DNA"/>
</dbReference>
<dbReference type="PANTHER" id="PTHR30055">
    <property type="entry name" value="HTH-TYPE TRANSCRIPTIONAL REGULATOR RUTR"/>
    <property type="match status" value="1"/>
</dbReference>
<dbReference type="PANTHER" id="PTHR30055:SF151">
    <property type="entry name" value="TRANSCRIPTIONAL REGULATORY PROTEIN"/>
    <property type="match status" value="1"/>
</dbReference>
<keyword evidence="7" id="KW-1185">Reference proteome</keyword>
<comment type="caution">
    <text evidence="6">The sequence shown here is derived from an EMBL/GenBank/DDBJ whole genome shotgun (WGS) entry which is preliminary data.</text>
</comment>
<gene>
    <name evidence="6" type="ORF">C8E83_3009</name>
</gene>
<keyword evidence="1" id="KW-0805">Transcription regulation</keyword>
<keyword evidence="3" id="KW-0804">Transcription</keyword>
<feature type="DNA-binding region" description="H-T-H motif" evidence="4">
    <location>
        <begin position="39"/>
        <end position="58"/>
    </location>
</feature>
<evidence type="ECO:0000259" key="5">
    <source>
        <dbReference type="PROSITE" id="PS50977"/>
    </source>
</evidence>
<evidence type="ECO:0000313" key="7">
    <source>
        <dbReference type="Proteomes" id="UP000280008"/>
    </source>
</evidence>
<sequence>MSDPVRSRRERPAKPALSRKWIVDSTIQIMRTEGLEKATMRRVAQALDTGPASLYVYVANTTELHAAVLDELLGELPNSASASTAGWRARLEALLHTYAEILFTHPGLARSALVLRPSGPNALALFDAALGLLIEGGIEPARAAWGADVLLQFVTATAAELSAPAPADVIAADEHTRSESLAAAVRSASALTTPHLVANASAVLSGDPTQRFAWTVDALLVGIAVTPTPATHSTAS</sequence>
<evidence type="ECO:0000256" key="1">
    <source>
        <dbReference type="ARBA" id="ARBA00023015"/>
    </source>
</evidence>
<dbReference type="GO" id="GO:0045892">
    <property type="term" value="P:negative regulation of DNA-templated transcription"/>
    <property type="evidence" value="ECO:0007669"/>
    <property type="project" value="InterPro"/>
</dbReference>
<name>A0A495IK95_9MICO</name>
<dbReference type="InterPro" id="IPR036271">
    <property type="entry name" value="Tet_transcr_reg_TetR-rel_C_sf"/>
</dbReference>
<dbReference type="InterPro" id="IPR001647">
    <property type="entry name" value="HTH_TetR"/>
</dbReference>
<dbReference type="InterPro" id="IPR050109">
    <property type="entry name" value="HTH-type_TetR-like_transc_reg"/>
</dbReference>
<dbReference type="SUPFAM" id="SSF48498">
    <property type="entry name" value="Tetracyclin repressor-like, C-terminal domain"/>
    <property type="match status" value="1"/>
</dbReference>
<feature type="domain" description="HTH tetR-type" evidence="5">
    <location>
        <begin position="16"/>
        <end position="76"/>
    </location>
</feature>
<dbReference type="OrthoDB" id="329481at2"/>
<dbReference type="Pfam" id="PF02909">
    <property type="entry name" value="TetR_C_1"/>
    <property type="match status" value="1"/>
</dbReference>
<evidence type="ECO:0000256" key="4">
    <source>
        <dbReference type="PROSITE-ProRule" id="PRU00335"/>
    </source>
</evidence>
<dbReference type="Gene3D" id="1.10.357.10">
    <property type="entry name" value="Tetracycline Repressor, domain 2"/>
    <property type="match status" value="1"/>
</dbReference>
<dbReference type="GO" id="GO:0000976">
    <property type="term" value="F:transcription cis-regulatory region binding"/>
    <property type="evidence" value="ECO:0007669"/>
    <property type="project" value="TreeGrafter"/>
</dbReference>
<evidence type="ECO:0000256" key="2">
    <source>
        <dbReference type="ARBA" id="ARBA00023125"/>
    </source>
</evidence>
<evidence type="ECO:0000313" key="6">
    <source>
        <dbReference type="EMBL" id="RKR75848.1"/>
    </source>
</evidence>
<protein>
    <submittedName>
        <fullName evidence="6">TetR family transcriptional regulator</fullName>
    </submittedName>
</protein>
<proteinExistence type="predicted"/>